<dbReference type="InterPro" id="IPR024473">
    <property type="entry name" value="Transposases_IS4_N"/>
</dbReference>
<reference evidence="2 3" key="1">
    <citation type="submission" date="2020-08" db="EMBL/GenBank/DDBJ databases">
        <title>Genomic Encyclopedia of Type Strains, Phase III (KMG-III): the genomes of soil and plant-associated and newly described type strains.</title>
        <authorList>
            <person name="Whitman W."/>
        </authorList>
    </citation>
    <scope>NUCLEOTIDE SEQUENCE [LARGE SCALE GENOMIC DNA]</scope>
    <source>
        <strain evidence="2 3">CECT 3226</strain>
    </source>
</reference>
<name>A0A7W8F7R9_9ACTN</name>
<dbReference type="EMBL" id="JACHJE010000004">
    <property type="protein sequence ID" value="MBB5125237.1"/>
    <property type="molecule type" value="Genomic_DNA"/>
</dbReference>
<comment type="caution">
    <text evidence="2">The sequence shown here is derived from an EMBL/GenBank/DDBJ whole genome shotgun (WGS) entry which is preliminary data.</text>
</comment>
<dbReference type="Proteomes" id="UP000568022">
    <property type="component" value="Unassembled WGS sequence"/>
</dbReference>
<feature type="domain" description="Transposase IS4 N-terminal" evidence="1">
    <location>
        <begin position="5"/>
        <end position="60"/>
    </location>
</feature>
<dbReference type="Pfam" id="PF13006">
    <property type="entry name" value="Nterm_IS4"/>
    <property type="match status" value="1"/>
</dbReference>
<gene>
    <name evidence="2" type="ORF">FHS32_001969</name>
</gene>
<dbReference type="AlphaFoldDB" id="A0A7W8F7R9"/>
<proteinExistence type="predicted"/>
<sequence length="71" mass="7751">MYAPGHVGEPTQTIGPVLIDAVIEETAAREQRLRLLPAQVVVYFVLALAIFERSSYQGVWGNSLRAPAILS</sequence>
<evidence type="ECO:0000259" key="1">
    <source>
        <dbReference type="Pfam" id="PF13006"/>
    </source>
</evidence>
<accession>A0A7W8F7R9</accession>
<evidence type="ECO:0000313" key="2">
    <source>
        <dbReference type="EMBL" id="MBB5125237.1"/>
    </source>
</evidence>
<keyword evidence="3" id="KW-1185">Reference proteome</keyword>
<evidence type="ECO:0000313" key="3">
    <source>
        <dbReference type="Proteomes" id="UP000568022"/>
    </source>
</evidence>
<protein>
    <recommendedName>
        <fullName evidence="1">Transposase IS4 N-terminal domain-containing protein</fullName>
    </recommendedName>
</protein>
<organism evidence="2 3">
    <name type="scientific">Streptomyces griseoloalbus</name>
    <dbReference type="NCBI Taxonomy" id="67303"/>
    <lineage>
        <taxon>Bacteria</taxon>
        <taxon>Bacillati</taxon>
        <taxon>Actinomycetota</taxon>
        <taxon>Actinomycetes</taxon>
        <taxon>Kitasatosporales</taxon>
        <taxon>Streptomycetaceae</taxon>
        <taxon>Streptomyces</taxon>
    </lineage>
</organism>